<feature type="chain" id="PRO_5039099340" description="Secreted protein" evidence="1">
    <location>
        <begin position="27"/>
        <end position="111"/>
    </location>
</feature>
<dbReference type="RefSeq" id="WP_135341212.1">
    <property type="nucleotide sequence ID" value="NZ_JBHLTX010000045.1"/>
</dbReference>
<dbReference type="EMBL" id="SRID01000288">
    <property type="protein sequence ID" value="TGA96561.1"/>
    <property type="molecule type" value="Genomic_DNA"/>
</dbReference>
<evidence type="ECO:0000313" key="3">
    <source>
        <dbReference type="Proteomes" id="UP000297948"/>
    </source>
</evidence>
<proteinExistence type="predicted"/>
<gene>
    <name evidence="2" type="ORF">E4099_24060</name>
</gene>
<feature type="signal peptide" evidence="1">
    <location>
        <begin position="1"/>
        <end position="26"/>
    </location>
</feature>
<accession>A0A4Z0GLJ0</accession>
<protein>
    <recommendedName>
        <fullName evidence="4">Secreted protein</fullName>
    </recommendedName>
</protein>
<reference evidence="2 3" key="1">
    <citation type="submission" date="2019-03" db="EMBL/GenBank/DDBJ databases">
        <authorList>
            <person name="Gonzalez-Pimentel J.L."/>
        </authorList>
    </citation>
    <scope>NUCLEOTIDE SEQUENCE [LARGE SCALE GENOMIC DNA]</scope>
    <source>
        <strain evidence="2 3">JCM 31289</strain>
    </source>
</reference>
<dbReference type="Proteomes" id="UP000297948">
    <property type="component" value="Unassembled WGS sequence"/>
</dbReference>
<dbReference type="AlphaFoldDB" id="A0A4Z0GLJ0"/>
<evidence type="ECO:0000256" key="1">
    <source>
        <dbReference type="SAM" id="SignalP"/>
    </source>
</evidence>
<keyword evidence="3" id="KW-1185">Reference proteome</keyword>
<keyword evidence="1" id="KW-0732">Signal</keyword>
<name>A0A4Z0GLJ0_9ACTN</name>
<sequence length="111" mass="10985">MGIGRTAAILAAAAGTVVLGAGAAQAGGGGHRTNSGNSGAQVNNCTGVSSADIDDTIGSPTVSCLNFDRTFGKHHGPQTNRCSSEAAVSTIGNLIFFPVEGPSVVCANIRR</sequence>
<evidence type="ECO:0000313" key="2">
    <source>
        <dbReference type="EMBL" id="TGA96561.1"/>
    </source>
</evidence>
<organism evidence="2 3">
    <name type="scientific">Streptomyces palmae</name>
    <dbReference type="NCBI Taxonomy" id="1701085"/>
    <lineage>
        <taxon>Bacteria</taxon>
        <taxon>Bacillati</taxon>
        <taxon>Actinomycetota</taxon>
        <taxon>Actinomycetes</taxon>
        <taxon>Kitasatosporales</taxon>
        <taxon>Streptomycetaceae</taxon>
        <taxon>Streptomyces</taxon>
    </lineage>
</organism>
<comment type="caution">
    <text evidence="2">The sequence shown here is derived from an EMBL/GenBank/DDBJ whole genome shotgun (WGS) entry which is preliminary data.</text>
</comment>
<dbReference type="OrthoDB" id="5220338at2"/>
<evidence type="ECO:0008006" key="4">
    <source>
        <dbReference type="Google" id="ProtNLM"/>
    </source>
</evidence>